<proteinExistence type="predicted"/>
<reference evidence="2" key="2">
    <citation type="submission" date="2016-10" db="EMBL/GenBank/DDBJ databases">
        <authorList>
            <person name="de Groot N.N."/>
        </authorList>
    </citation>
    <scope>NUCLEOTIDE SEQUENCE [LARGE SCALE GENOMIC DNA]</scope>
    <source>
        <strain evidence="2">Mob M</strain>
    </source>
</reference>
<dbReference type="EMBL" id="FOUJ01000012">
    <property type="protein sequence ID" value="SFM95144.1"/>
    <property type="molecule type" value="Genomic_DNA"/>
</dbReference>
<dbReference type="EMBL" id="FOUJ01000011">
    <property type="protein sequence ID" value="SFM94513.1"/>
    <property type="molecule type" value="Genomic_DNA"/>
</dbReference>
<keyword evidence="3" id="KW-1185">Reference proteome</keyword>
<organism evidence="2 3">
    <name type="scientific">Methanolobus profundi</name>
    <dbReference type="NCBI Taxonomy" id="487685"/>
    <lineage>
        <taxon>Archaea</taxon>
        <taxon>Methanobacteriati</taxon>
        <taxon>Methanobacteriota</taxon>
        <taxon>Stenosarchaea group</taxon>
        <taxon>Methanomicrobia</taxon>
        <taxon>Methanosarcinales</taxon>
        <taxon>Methanosarcinaceae</taxon>
        <taxon>Methanolobus</taxon>
    </lineage>
</organism>
<protein>
    <submittedName>
        <fullName evidence="2">Uncharacterized protein</fullName>
    </submittedName>
</protein>
<dbReference type="AlphaFoldDB" id="A0A1I4V1L7"/>
<accession>A0A1I4V1L7</accession>
<reference evidence="3" key="1">
    <citation type="submission" date="2016-10" db="EMBL/GenBank/DDBJ databases">
        <authorList>
            <person name="Varghese N."/>
            <person name="Submissions S."/>
        </authorList>
    </citation>
    <scope>NUCLEOTIDE SEQUENCE [LARGE SCALE GENOMIC DNA]</scope>
    <source>
        <strain evidence="3">Mob M</strain>
    </source>
</reference>
<evidence type="ECO:0000313" key="1">
    <source>
        <dbReference type="EMBL" id="SFM94513.1"/>
    </source>
</evidence>
<dbReference type="STRING" id="487685.SAMN04488696_2954"/>
<dbReference type="Proteomes" id="UP000198535">
    <property type="component" value="Unassembled WGS sequence"/>
</dbReference>
<sequence>MVRLNATINDPHNKPITLMASAGIKRTDTSTKFGGYQNFDTDSRFKYYQQLSTCTPHVSTSLNKLALSLVKGMQFDGTGSKIIKDFERWSSKVNFLEQVQTLARLL</sequence>
<evidence type="ECO:0000313" key="3">
    <source>
        <dbReference type="Proteomes" id="UP000198535"/>
    </source>
</evidence>
<dbReference type="RefSeq" id="WP_143072378.1">
    <property type="nucleotide sequence ID" value="NZ_FOUJ01000011.1"/>
</dbReference>
<evidence type="ECO:0000313" key="2">
    <source>
        <dbReference type="EMBL" id="SFM95144.1"/>
    </source>
</evidence>
<gene>
    <name evidence="1" type="ORF">SAMN04488696_2954</name>
    <name evidence="2" type="ORF">SAMN04488696_2977</name>
</gene>
<name>A0A1I4V1L7_9EURY</name>
<feature type="non-terminal residue" evidence="2">
    <location>
        <position position="106"/>
    </location>
</feature>